<evidence type="ECO:0000256" key="6">
    <source>
        <dbReference type="ARBA" id="ARBA00023136"/>
    </source>
</evidence>
<evidence type="ECO:0000313" key="11">
    <source>
        <dbReference type="RefSeq" id="XP_024884880.1"/>
    </source>
</evidence>
<protein>
    <submittedName>
        <fullName evidence="11">Uncharacterized protein LOC112462997</fullName>
    </submittedName>
</protein>
<evidence type="ECO:0000256" key="1">
    <source>
        <dbReference type="ARBA" id="ARBA00004141"/>
    </source>
</evidence>
<evidence type="ECO:0000256" key="5">
    <source>
        <dbReference type="ARBA" id="ARBA00022989"/>
    </source>
</evidence>
<evidence type="ECO:0000256" key="3">
    <source>
        <dbReference type="ARBA" id="ARBA00022692"/>
    </source>
</evidence>
<keyword evidence="8" id="KW-0807">Transducer</keyword>
<dbReference type="GeneID" id="112462997"/>
<keyword evidence="10" id="KW-1185">Reference proteome</keyword>
<keyword evidence="7" id="KW-0675">Receptor</keyword>
<sequence length="180" mass="21271">MIFVVKLFNEFWNHDKIRYLYEAMENHWNVFTSEIEIRILKDYSMLTRKCIITYSIITYVSTVLFLMVPFKPILLDIIRPLNESRPRIFVISEIEWGMDKDKYFVLIFCYTSSVIVMGATIFVAVDSIYITRTVHACSLFSIISQQLEKVTSKLGIDKLSEQVTYQEYVICLKKYQLALE</sequence>
<name>A0A6J1QW68_9HYME</name>
<gene>
    <name evidence="11" type="primary">LOC112462997</name>
</gene>
<dbReference type="AlphaFoldDB" id="A0A6J1QW68"/>
<dbReference type="GO" id="GO:0004984">
    <property type="term" value="F:olfactory receptor activity"/>
    <property type="evidence" value="ECO:0007669"/>
    <property type="project" value="InterPro"/>
</dbReference>
<proteinExistence type="predicted"/>
<comment type="subcellular location">
    <subcellularLocation>
        <location evidence="1">Membrane</location>
        <topology evidence="1">Multi-pass membrane protein</topology>
    </subcellularLocation>
</comment>
<reference evidence="11" key="1">
    <citation type="submission" date="2025-08" db="UniProtKB">
        <authorList>
            <consortium name="RefSeq"/>
        </authorList>
    </citation>
    <scope>IDENTIFICATION</scope>
    <source>
        <tissue evidence="11">Whole body</tissue>
    </source>
</reference>
<keyword evidence="4" id="KW-0552">Olfaction</keyword>
<evidence type="ECO:0000313" key="10">
    <source>
        <dbReference type="Proteomes" id="UP000504618"/>
    </source>
</evidence>
<evidence type="ECO:0000256" key="2">
    <source>
        <dbReference type="ARBA" id="ARBA00022606"/>
    </source>
</evidence>
<dbReference type="GO" id="GO:0007165">
    <property type="term" value="P:signal transduction"/>
    <property type="evidence" value="ECO:0007669"/>
    <property type="project" value="UniProtKB-KW"/>
</dbReference>
<feature type="transmembrane region" description="Helical" evidence="9">
    <location>
        <begin position="103"/>
        <end position="125"/>
    </location>
</feature>
<dbReference type="InterPro" id="IPR004117">
    <property type="entry name" value="7tm6_olfct_rcpt"/>
</dbReference>
<feature type="transmembrane region" description="Helical" evidence="9">
    <location>
        <begin position="51"/>
        <end position="70"/>
    </location>
</feature>
<evidence type="ECO:0000256" key="8">
    <source>
        <dbReference type="ARBA" id="ARBA00023224"/>
    </source>
</evidence>
<dbReference type="GO" id="GO:0005549">
    <property type="term" value="F:odorant binding"/>
    <property type="evidence" value="ECO:0007669"/>
    <property type="project" value="InterPro"/>
</dbReference>
<dbReference type="Pfam" id="PF02949">
    <property type="entry name" value="7tm_6"/>
    <property type="match status" value="1"/>
</dbReference>
<dbReference type="RefSeq" id="XP_024884880.1">
    <property type="nucleotide sequence ID" value="XM_025029112.1"/>
</dbReference>
<evidence type="ECO:0000256" key="9">
    <source>
        <dbReference type="SAM" id="Phobius"/>
    </source>
</evidence>
<dbReference type="GO" id="GO:0016020">
    <property type="term" value="C:membrane"/>
    <property type="evidence" value="ECO:0007669"/>
    <property type="project" value="UniProtKB-SubCell"/>
</dbReference>
<keyword evidence="5 9" id="KW-1133">Transmembrane helix</keyword>
<accession>A0A6J1QW68</accession>
<evidence type="ECO:0000256" key="7">
    <source>
        <dbReference type="ARBA" id="ARBA00023170"/>
    </source>
</evidence>
<keyword evidence="2" id="KW-0716">Sensory transduction</keyword>
<keyword evidence="3 9" id="KW-0812">Transmembrane</keyword>
<dbReference type="Proteomes" id="UP000504618">
    <property type="component" value="Unplaced"/>
</dbReference>
<keyword evidence="6 9" id="KW-0472">Membrane</keyword>
<organism evidence="10 11">
    <name type="scientific">Temnothorax curvispinosus</name>
    <dbReference type="NCBI Taxonomy" id="300111"/>
    <lineage>
        <taxon>Eukaryota</taxon>
        <taxon>Metazoa</taxon>
        <taxon>Ecdysozoa</taxon>
        <taxon>Arthropoda</taxon>
        <taxon>Hexapoda</taxon>
        <taxon>Insecta</taxon>
        <taxon>Pterygota</taxon>
        <taxon>Neoptera</taxon>
        <taxon>Endopterygota</taxon>
        <taxon>Hymenoptera</taxon>
        <taxon>Apocrita</taxon>
        <taxon>Aculeata</taxon>
        <taxon>Formicoidea</taxon>
        <taxon>Formicidae</taxon>
        <taxon>Myrmicinae</taxon>
        <taxon>Temnothorax</taxon>
    </lineage>
</organism>
<evidence type="ECO:0000256" key="4">
    <source>
        <dbReference type="ARBA" id="ARBA00022725"/>
    </source>
</evidence>
<dbReference type="OrthoDB" id="7696577at2759"/>